<accession>A0ABT6L6L4</accession>
<dbReference type="Proteomes" id="UP001160130">
    <property type="component" value="Unassembled WGS sequence"/>
</dbReference>
<proteinExistence type="predicted"/>
<name>A0ABT6L6L4_9MYCO</name>
<dbReference type="EMBL" id="JARXVE010000008">
    <property type="protein sequence ID" value="MDH6197980.1"/>
    <property type="molecule type" value="Genomic_DNA"/>
</dbReference>
<evidence type="ECO:0000256" key="1">
    <source>
        <dbReference type="SAM" id="Phobius"/>
    </source>
</evidence>
<feature type="transmembrane region" description="Helical" evidence="1">
    <location>
        <begin position="20"/>
        <end position="43"/>
    </location>
</feature>
<evidence type="ECO:0008006" key="4">
    <source>
        <dbReference type="Google" id="ProtNLM"/>
    </source>
</evidence>
<organism evidence="2 3">
    <name type="scientific">Mycolicibacterium frederiksbergense</name>
    <dbReference type="NCBI Taxonomy" id="117567"/>
    <lineage>
        <taxon>Bacteria</taxon>
        <taxon>Bacillati</taxon>
        <taxon>Actinomycetota</taxon>
        <taxon>Actinomycetes</taxon>
        <taxon>Mycobacteriales</taxon>
        <taxon>Mycobacteriaceae</taxon>
        <taxon>Mycolicibacterium</taxon>
    </lineage>
</organism>
<keyword evidence="3" id="KW-1185">Reference proteome</keyword>
<keyword evidence="1" id="KW-0812">Transmembrane</keyword>
<comment type="caution">
    <text evidence="2">The sequence shown here is derived from an EMBL/GenBank/DDBJ whole genome shotgun (WGS) entry which is preliminary data.</text>
</comment>
<evidence type="ECO:0000313" key="3">
    <source>
        <dbReference type="Proteomes" id="UP001160130"/>
    </source>
</evidence>
<keyword evidence="1" id="KW-1133">Transmembrane helix</keyword>
<gene>
    <name evidence="2" type="ORF">M2272_004636</name>
</gene>
<sequence>MPDDDLLRFIGGPLALSGWWLALAALIVAVLAAWYAAVVIWTLPPQRLRTIPVLRDWHARLTRRRFARTIEETTARYGRRELSREDAATAYNHTLRSFLYLRTGVYAKNLLTDYLAQSELSNAVPLLTLLHDAQFNPESRADVLALGRSAEELIRAWT</sequence>
<reference evidence="2 3" key="1">
    <citation type="submission" date="2023-04" db="EMBL/GenBank/DDBJ databases">
        <title>Forest soil microbial communities from Buena Vista Peninsula, Colon Province, Panama.</title>
        <authorList>
            <person name="Bouskill N."/>
        </authorList>
    </citation>
    <scope>NUCLEOTIDE SEQUENCE [LARGE SCALE GENOMIC DNA]</scope>
    <source>
        <strain evidence="2 3">AC80</strain>
    </source>
</reference>
<dbReference type="RefSeq" id="WP_280834562.1">
    <property type="nucleotide sequence ID" value="NZ_JARXVE010000008.1"/>
</dbReference>
<evidence type="ECO:0000313" key="2">
    <source>
        <dbReference type="EMBL" id="MDH6197980.1"/>
    </source>
</evidence>
<protein>
    <recommendedName>
        <fullName evidence="4">DUF4129 domain-containing protein</fullName>
    </recommendedName>
</protein>
<keyword evidence="1" id="KW-0472">Membrane</keyword>